<name>A0A0A9GEB5_ARUDO</name>
<dbReference type="AlphaFoldDB" id="A0A0A9GEB5"/>
<feature type="compositionally biased region" description="Low complexity" evidence="1">
    <location>
        <begin position="148"/>
        <end position="157"/>
    </location>
</feature>
<protein>
    <submittedName>
        <fullName evidence="2">Uncharacterized protein</fullName>
    </submittedName>
</protein>
<sequence>MDPAKRPFSFKDDPYLLGITPLETVVQEAGRSSDEGKSKLPDVQIRNLSKISRGKRSKGRTSSGKAGCDILGDQYPGHVQAPAVEVLSQQSLHGQRTISGASAERERNSAGRSRESRYESNAPGMQLQVDDIGEWPSRLVQERRHGNGMSSSEGSVESGERRPRMEHRQISMINRTINDDMDSLSITSHESAEQPRAIVRTLYNKPRRTRVSLDD</sequence>
<feature type="region of interest" description="Disordered" evidence="1">
    <location>
        <begin position="142"/>
        <end position="164"/>
    </location>
</feature>
<evidence type="ECO:0000313" key="2">
    <source>
        <dbReference type="EMBL" id="JAE22842.1"/>
    </source>
</evidence>
<feature type="compositionally biased region" description="Polar residues" evidence="1">
    <location>
        <begin position="88"/>
        <end position="100"/>
    </location>
</feature>
<reference evidence="2" key="1">
    <citation type="submission" date="2014-09" db="EMBL/GenBank/DDBJ databases">
        <authorList>
            <person name="Magalhaes I.L.F."/>
            <person name="Oliveira U."/>
            <person name="Santos F.R."/>
            <person name="Vidigal T.H.D.A."/>
            <person name="Brescovit A.D."/>
            <person name="Santos A.J."/>
        </authorList>
    </citation>
    <scope>NUCLEOTIDE SEQUENCE</scope>
    <source>
        <tissue evidence="2">Shoot tissue taken approximately 20 cm above the soil surface</tissue>
    </source>
</reference>
<dbReference type="EMBL" id="GBRH01175054">
    <property type="protein sequence ID" value="JAE22842.1"/>
    <property type="molecule type" value="Transcribed_RNA"/>
</dbReference>
<organism evidence="2">
    <name type="scientific">Arundo donax</name>
    <name type="common">Giant reed</name>
    <name type="synonym">Donax arundinaceus</name>
    <dbReference type="NCBI Taxonomy" id="35708"/>
    <lineage>
        <taxon>Eukaryota</taxon>
        <taxon>Viridiplantae</taxon>
        <taxon>Streptophyta</taxon>
        <taxon>Embryophyta</taxon>
        <taxon>Tracheophyta</taxon>
        <taxon>Spermatophyta</taxon>
        <taxon>Magnoliopsida</taxon>
        <taxon>Liliopsida</taxon>
        <taxon>Poales</taxon>
        <taxon>Poaceae</taxon>
        <taxon>PACMAD clade</taxon>
        <taxon>Arundinoideae</taxon>
        <taxon>Arundineae</taxon>
        <taxon>Arundo</taxon>
    </lineage>
</organism>
<feature type="region of interest" description="Disordered" evidence="1">
    <location>
        <begin position="88"/>
        <end position="125"/>
    </location>
</feature>
<feature type="compositionally biased region" description="Basic and acidic residues" evidence="1">
    <location>
        <begin position="103"/>
        <end position="118"/>
    </location>
</feature>
<feature type="region of interest" description="Disordered" evidence="1">
    <location>
        <begin position="50"/>
        <end position="75"/>
    </location>
</feature>
<accession>A0A0A9GEB5</accession>
<evidence type="ECO:0000256" key="1">
    <source>
        <dbReference type="SAM" id="MobiDB-lite"/>
    </source>
</evidence>
<reference evidence="2" key="2">
    <citation type="journal article" date="2015" name="Data Brief">
        <title>Shoot transcriptome of the giant reed, Arundo donax.</title>
        <authorList>
            <person name="Barrero R.A."/>
            <person name="Guerrero F.D."/>
            <person name="Moolhuijzen P."/>
            <person name="Goolsby J.A."/>
            <person name="Tidwell J."/>
            <person name="Bellgard S.E."/>
            <person name="Bellgard M.I."/>
        </authorList>
    </citation>
    <scope>NUCLEOTIDE SEQUENCE</scope>
    <source>
        <tissue evidence="2">Shoot tissue taken approximately 20 cm above the soil surface</tissue>
    </source>
</reference>
<proteinExistence type="predicted"/>